<accession>A0A6L2K5U2</accession>
<organism evidence="2">
    <name type="scientific">Tanacetum cinerariifolium</name>
    <name type="common">Dalmatian daisy</name>
    <name type="synonym">Chrysanthemum cinerariifolium</name>
    <dbReference type="NCBI Taxonomy" id="118510"/>
    <lineage>
        <taxon>Eukaryota</taxon>
        <taxon>Viridiplantae</taxon>
        <taxon>Streptophyta</taxon>
        <taxon>Embryophyta</taxon>
        <taxon>Tracheophyta</taxon>
        <taxon>Spermatophyta</taxon>
        <taxon>Magnoliopsida</taxon>
        <taxon>eudicotyledons</taxon>
        <taxon>Gunneridae</taxon>
        <taxon>Pentapetalae</taxon>
        <taxon>asterids</taxon>
        <taxon>campanulids</taxon>
        <taxon>Asterales</taxon>
        <taxon>Asteraceae</taxon>
        <taxon>Asteroideae</taxon>
        <taxon>Anthemideae</taxon>
        <taxon>Anthemidinae</taxon>
        <taxon>Tanacetum</taxon>
    </lineage>
</organism>
<proteinExistence type="predicted"/>
<reference evidence="2" key="1">
    <citation type="journal article" date="2019" name="Sci. Rep.">
        <title>Draft genome of Tanacetum cinerariifolium, the natural source of mosquito coil.</title>
        <authorList>
            <person name="Yamashiro T."/>
            <person name="Shiraishi A."/>
            <person name="Satake H."/>
            <person name="Nakayama K."/>
        </authorList>
    </citation>
    <scope>NUCLEOTIDE SEQUENCE</scope>
</reference>
<evidence type="ECO:0000259" key="1">
    <source>
        <dbReference type="Pfam" id="PF03732"/>
    </source>
</evidence>
<feature type="domain" description="Retrotransposon gag" evidence="1">
    <location>
        <begin position="38"/>
        <end position="124"/>
    </location>
</feature>
<dbReference type="AlphaFoldDB" id="A0A6L2K5U2"/>
<dbReference type="Pfam" id="PF03732">
    <property type="entry name" value="Retrotrans_gag"/>
    <property type="match status" value="1"/>
</dbReference>
<name>A0A6L2K5U2_TANCI</name>
<gene>
    <name evidence="2" type="ORF">Tci_016724</name>
</gene>
<protein>
    <submittedName>
        <fullName evidence="2">Putative mitochondrial protein</fullName>
    </submittedName>
</protein>
<sequence length="208" mass="24318">MAMLEFPKFFGEDVKGWVFRCEQFFLLEQTSDADKVTLISIYLYDKALLWHSQFMRIHETNVGWEVYKKEILERFGNVYEDPMSELKNLKYETTAREYEDAFDSLLSRVEINKDHAVSLFMRGIPTEIEMGVRMFKPKTLADAYCLTNLKEATLNVVKKKELHSMDVCVFPRSASTCIQLEAKTTDVPLLLQQVIEEYEDVFAIPKEL</sequence>
<comment type="caution">
    <text evidence="2">The sequence shown here is derived from an EMBL/GenBank/DDBJ whole genome shotgun (WGS) entry which is preliminary data.</text>
</comment>
<dbReference type="EMBL" id="BKCJ010001888">
    <property type="protein sequence ID" value="GEU44746.1"/>
    <property type="molecule type" value="Genomic_DNA"/>
</dbReference>
<evidence type="ECO:0000313" key="2">
    <source>
        <dbReference type="EMBL" id="GEU44746.1"/>
    </source>
</evidence>
<dbReference type="InterPro" id="IPR005162">
    <property type="entry name" value="Retrotrans_gag_dom"/>
</dbReference>